<dbReference type="EMBL" id="CAMXCT030002212">
    <property type="protein sequence ID" value="CAL4783773.1"/>
    <property type="molecule type" value="Genomic_DNA"/>
</dbReference>
<dbReference type="OrthoDB" id="425317at2759"/>
<gene>
    <name evidence="1" type="ORF">C1SCF055_LOCUS22938</name>
</gene>
<name>A0A9P1CUB2_9DINO</name>
<dbReference type="EMBL" id="CAMXCT020002212">
    <property type="protein sequence ID" value="CAL1149836.1"/>
    <property type="molecule type" value="Genomic_DNA"/>
</dbReference>
<comment type="caution">
    <text evidence="1">The sequence shown here is derived from an EMBL/GenBank/DDBJ whole genome shotgun (WGS) entry which is preliminary data.</text>
</comment>
<sequence length="699" mass="77429">MADLQRHAELFPIPAPYPWTIQICHGGSRKKRQRFRRRRALELLTNLQMEGARPRAAETGAVPVPTVAAKVAFPDALHGDSGEEIKRVPCMPPDAVSLQVRDELKALGHRWDKASHEELLRAHEALRAEEELRFGVIPPRAPLGHYTGVCIDDKLSMQLIPKSKPEMPLRDHDACANAAAAYDHAGLVVHEKKQVRRAEVFCAWGAEVEGVHGYCGAKRSRLAWLAVLTFKASRSRVLTRKLLDELVGCWAFCLQFRRPLFSLIELMYNEGPVSKGFRPSQALRAEMQVLALLGMTAMSQLRTQVGPTMYATDASPDGAGAVSSTVEPGLAREIARRAECRGFHTRLLPPISAHLHEKGFVVDESLISSDFDLGHTQPPLDAGDPAPLLHKTAMFPVTSKIASMHDLADRMRQASARPQKGIGARELFAIPKSDGLWSSDDSLQHPQDLAGWIQTVQPDLPGLSQLARNQPVILSELVEEFGRTLYEQGASRRTFAETVNALQQKFAFLKTWLHGSWALLTTWESLWPGQDHPPMPLMLLKAMVSTALAWGWKRVSLLLLVGFYGLLRPVEACLMKVTDFMTPADTGVPDILILQLHHVKSRTRGAKFQSVRLEEPHVITFIKKCFASMSQDERHAECSVCNLAEAVGLEPPHQLLGKDSPSNFFVEQALHTADLPASPHMQEAFPAGLKAAQWPHLGS</sequence>
<keyword evidence="4" id="KW-1185">Reference proteome</keyword>
<dbReference type="Proteomes" id="UP001152797">
    <property type="component" value="Unassembled WGS sequence"/>
</dbReference>
<organism evidence="1">
    <name type="scientific">Cladocopium goreaui</name>
    <dbReference type="NCBI Taxonomy" id="2562237"/>
    <lineage>
        <taxon>Eukaryota</taxon>
        <taxon>Sar</taxon>
        <taxon>Alveolata</taxon>
        <taxon>Dinophyceae</taxon>
        <taxon>Suessiales</taxon>
        <taxon>Symbiodiniaceae</taxon>
        <taxon>Cladocopium</taxon>
    </lineage>
</organism>
<evidence type="ECO:0000313" key="1">
    <source>
        <dbReference type="EMBL" id="CAI3996461.1"/>
    </source>
</evidence>
<accession>A0A9P1CUB2</accession>
<reference evidence="1" key="1">
    <citation type="submission" date="2022-10" db="EMBL/GenBank/DDBJ databases">
        <authorList>
            <person name="Chen Y."/>
            <person name="Dougan E. K."/>
            <person name="Chan C."/>
            <person name="Rhodes N."/>
            <person name="Thang M."/>
        </authorList>
    </citation>
    <scope>NUCLEOTIDE SEQUENCE</scope>
</reference>
<evidence type="ECO:0000313" key="2">
    <source>
        <dbReference type="EMBL" id="CAL1149836.1"/>
    </source>
</evidence>
<reference evidence="2" key="2">
    <citation type="submission" date="2024-04" db="EMBL/GenBank/DDBJ databases">
        <authorList>
            <person name="Chen Y."/>
            <person name="Shah S."/>
            <person name="Dougan E. K."/>
            <person name="Thang M."/>
            <person name="Chan C."/>
        </authorList>
    </citation>
    <scope>NUCLEOTIDE SEQUENCE [LARGE SCALE GENOMIC DNA]</scope>
</reference>
<protein>
    <submittedName>
        <fullName evidence="3">Actin</fullName>
    </submittedName>
</protein>
<proteinExistence type="predicted"/>
<evidence type="ECO:0000313" key="3">
    <source>
        <dbReference type="EMBL" id="CAL4783773.1"/>
    </source>
</evidence>
<evidence type="ECO:0000313" key="4">
    <source>
        <dbReference type="Proteomes" id="UP001152797"/>
    </source>
</evidence>
<dbReference type="EMBL" id="CAMXCT010002212">
    <property type="protein sequence ID" value="CAI3996461.1"/>
    <property type="molecule type" value="Genomic_DNA"/>
</dbReference>
<dbReference type="AlphaFoldDB" id="A0A9P1CUB2"/>